<reference evidence="2 3" key="1">
    <citation type="submission" date="2016-10" db="EMBL/GenBank/DDBJ databases">
        <authorList>
            <person name="de Groot N.N."/>
        </authorList>
    </citation>
    <scope>NUCLEOTIDE SEQUENCE [LARGE SCALE GENOMIC DNA]</scope>
    <source>
        <strain evidence="2 3">DSM 19012</strain>
    </source>
</reference>
<protein>
    <recommendedName>
        <fullName evidence="4">Polysaccharide pyruvyl transferase</fullName>
    </recommendedName>
</protein>
<keyword evidence="1" id="KW-1133">Transmembrane helix</keyword>
<name>A0A1I2DN13_9BACT</name>
<dbReference type="Proteomes" id="UP000181976">
    <property type="component" value="Unassembled WGS sequence"/>
</dbReference>
<evidence type="ECO:0008006" key="4">
    <source>
        <dbReference type="Google" id="ProtNLM"/>
    </source>
</evidence>
<keyword evidence="3" id="KW-1185">Reference proteome</keyword>
<proteinExistence type="predicted"/>
<dbReference type="AlphaFoldDB" id="A0A1I2DN13"/>
<evidence type="ECO:0000313" key="3">
    <source>
        <dbReference type="Proteomes" id="UP000181976"/>
    </source>
</evidence>
<gene>
    <name evidence="2" type="ORF">SAMN05444380_11963</name>
</gene>
<dbReference type="RefSeq" id="WP_010527549.1">
    <property type="nucleotide sequence ID" value="NZ_AFSL01000054.1"/>
</dbReference>
<keyword evidence="1" id="KW-0472">Membrane</keyword>
<dbReference type="EMBL" id="FONA01000019">
    <property type="protein sequence ID" value="SFE81965.1"/>
    <property type="molecule type" value="Genomic_DNA"/>
</dbReference>
<evidence type="ECO:0000313" key="2">
    <source>
        <dbReference type="EMBL" id="SFE81965.1"/>
    </source>
</evidence>
<keyword evidence="1" id="KW-0812">Transmembrane</keyword>
<dbReference type="STRING" id="385682.SAMN05444380_11963"/>
<accession>A0A1I2DN13</accession>
<feature type="transmembrane region" description="Helical" evidence="1">
    <location>
        <begin position="55"/>
        <end position="73"/>
    </location>
</feature>
<organism evidence="2 3">
    <name type="scientific">Thermophagus xiamenensis</name>
    <dbReference type="NCBI Taxonomy" id="385682"/>
    <lineage>
        <taxon>Bacteria</taxon>
        <taxon>Pseudomonadati</taxon>
        <taxon>Bacteroidota</taxon>
        <taxon>Bacteroidia</taxon>
        <taxon>Marinilabiliales</taxon>
        <taxon>Marinilabiliaceae</taxon>
        <taxon>Thermophagus</taxon>
    </lineage>
</organism>
<dbReference type="InParanoid" id="A0A1I2DN13"/>
<evidence type="ECO:0000256" key="1">
    <source>
        <dbReference type="SAM" id="Phobius"/>
    </source>
</evidence>
<dbReference type="OrthoDB" id="9799278at2"/>
<sequence>MNIGILTFQHSINFGAQLQCFALQKFLESKGFNVMIINYIPDEKKGMKLYKGLGVRKYGILYALRVLFLRLLYVNKAKKKNKGFST</sequence>